<dbReference type="InterPro" id="IPR047296">
    <property type="entry name" value="GIY-YIG_UvrC_Cho"/>
</dbReference>
<dbReference type="GO" id="GO:0009380">
    <property type="term" value="C:excinuclease repair complex"/>
    <property type="evidence" value="ECO:0007669"/>
    <property type="project" value="TreeGrafter"/>
</dbReference>
<reference evidence="3 4" key="1">
    <citation type="submission" date="2017-09" db="EMBL/GenBank/DDBJ databases">
        <title>Depth-based differentiation of microbial function through sediment-hosted aquifers and enrichment of novel symbionts in the deep terrestrial subsurface.</title>
        <authorList>
            <person name="Probst A.J."/>
            <person name="Ladd B."/>
            <person name="Jarett J.K."/>
            <person name="Geller-Mcgrath D.E."/>
            <person name="Sieber C.M."/>
            <person name="Emerson J.B."/>
            <person name="Anantharaman K."/>
            <person name="Thomas B.C."/>
            <person name="Malmstrom R."/>
            <person name="Stieglmeier M."/>
            <person name="Klingl A."/>
            <person name="Woyke T."/>
            <person name="Ryan C.M."/>
            <person name="Banfield J.F."/>
        </authorList>
    </citation>
    <scope>NUCLEOTIDE SEQUENCE [LARGE SCALE GENOMIC DNA]</scope>
    <source>
        <strain evidence="3">CG22_combo_CG10-13_8_21_14_all_37_9</strain>
    </source>
</reference>
<dbReference type="Gene3D" id="3.40.1440.10">
    <property type="entry name" value="GIY-YIG endonuclease"/>
    <property type="match status" value="1"/>
</dbReference>
<dbReference type="CDD" id="cd10434">
    <property type="entry name" value="GIY-YIG_UvrC_Cho"/>
    <property type="match status" value="1"/>
</dbReference>
<dbReference type="InterPro" id="IPR036876">
    <property type="entry name" value="UVR_dom_sf"/>
</dbReference>
<organism evidence="3 4">
    <name type="scientific">Candidatus Vogelbacteria bacterium CG22_combo_CG10-13_8_21_14_all_37_9</name>
    <dbReference type="NCBI Taxonomy" id="1975046"/>
    <lineage>
        <taxon>Bacteria</taxon>
        <taxon>Candidatus Vogeliibacteriota</taxon>
    </lineage>
</organism>
<dbReference type="PANTHER" id="PTHR30562">
    <property type="entry name" value="UVRC/OXIDOREDUCTASE"/>
    <property type="match status" value="1"/>
</dbReference>
<dbReference type="InterPro" id="IPR035901">
    <property type="entry name" value="GIY-YIG_endonuc_sf"/>
</dbReference>
<evidence type="ECO:0000259" key="1">
    <source>
        <dbReference type="PROSITE" id="PS50164"/>
    </source>
</evidence>
<sequence length="434" mass="49761">MNLNHLKKYSLPDSPGVYFFYQDKKIIYIGKATSLKDRVRSYFVGDLSETRGPRLVKMLELSNKLKWHSTESVLEALLLETELIKIHQPKYNAREKDDKSYNYIVITKETYPRVIIVRGRDLDKRGFDVGKRSSARYPMSHIVVANSYGPFPNGRDLKIALRLIRKIFPWRDKCLPTQIFPVGKIWVGGKIGQVKPCFEHQIGLCPGVCVGAISPRDYAKTITKLRLIFSGRFKTLKTKLAKEMKALAKELAFEEANKIKKQLFALNHLQDIALIRAQVNSISAKSFRLEAYDIAHLSGTNTVGAMVVYQAGELSPKDYRQFKIKNLVSGQIDDLKNLAEILTRRLKHLDWPLPDLIIVDGDERIRQVAEKICRAYDLAIPVVAVKKDQHHKAEQLLGSSALIRDYRQAIILVNSEAHRYTLAFHRKLRRQLLK</sequence>
<dbReference type="InterPro" id="IPR000305">
    <property type="entry name" value="GIY-YIG_endonuc"/>
</dbReference>
<evidence type="ECO:0008006" key="5">
    <source>
        <dbReference type="Google" id="ProtNLM"/>
    </source>
</evidence>
<dbReference type="InterPro" id="IPR050066">
    <property type="entry name" value="UvrABC_protein_C"/>
</dbReference>
<protein>
    <recommendedName>
        <fullName evidence="5">Excinuclease ABC subunit C</fullName>
    </recommendedName>
</protein>
<evidence type="ECO:0000313" key="4">
    <source>
        <dbReference type="Proteomes" id="UP000229334"/>
    </source>
</evidence>
<evidence type="ECO:0000313" key="3">
    <source>
        <dbReference type="EMBL" id="PIP58345.1"/>
    </source>
</evidence>
<dbReference type="SUPFAM" id="SSF46600">
    <property type="entry name" value="C-terminal UvrC-binding domain of UvrB"/>
    <property type="match status" value="1"/>
</dbReference>
<dbReference type="PROSITE" id="PS50164">
    <property type="entry name" value="GIY_YIG"/>
    <property type="match status" value="1"/>
</dbReference>
<dbReference type="GO" id="GO:0009381">
    <property type="term" value="F:excinuclease ABC activity"/>
    <property type="evidence" value="ECO:0007669"/>
    <property type="project" value="InterPro"/>
</dbReference>
<feature type="domain" description="UvrC family homology region profile" evidence="2">
    <location>
        <begin position="232"/>
        <end position="361"/>
    </location>
</feature>
<dbReference type="PROSITE" id="PS50165">
    <property type="entry name" value="UVRC"/>
    <property type="match status" value="1"/>
</dbReference>
<dbReference type="Proteomes" id="UP000229334">
    <property type="component" value="Unassembled WGS sequence"/>
</dbReference>
<gene>
    <name evidence="3" type="ORF">COX02_00770</name>
</gene>
<comment type="caution">
    <text evidence="3">The sequence shown here is derived from an EMBL/GenBank/DDBJ whole genome shotgun (WGS) entry which is preliminary data.</text>
</comment>
<dbReference type="Pfam" id="PF01541">
    <property type="entry name" value="GIY-YIG"/>
    <property type="match status" value="1"/>
</dbReference>
<dbReference type="SMART" id="SM00465">
    <property type="entry name" value="GIYc"/>
    <property type="match status" value="1"/>
</dbReference>
<feature type="domain" description="GIY-YIG" evidence="1">
    <location>
        <begin position="13"/>
        <end position="93"/>
    </location>
</feature>
<dbReference type="Pfam" id="PF08459">
    <property type="entry name" value="UvrC_RNaseH_dom"/>
    <property type="match status" value="1"/>
</dbReference>
<proteinExistence type="predicted"/>
<dbReference type="AlphaFoldDB" id="A0A2H0BKY9"/>
<dbReference type="GO" id="GO:0006289">
    <property type="term" value="P:nucleotide-excision repair"/>
    <property type="evidence" value="ECO:0007669"/>
    <property type="project" value="InterPro"/>
</dbReference>
<dbReference type="Gene3D" id="3.30.420.340">
    <property type="entry name" value="UvrC, RNAse H endonuclease domain"/>
    <property type="match status" value="1"/>
</dbReference>
<name>A0A2H0BKY9_9BACT</name>
<dbReference type="EMBL" id="PCSX01000013">
    <property type="protein sequence ID" value="PIP58345.1"/>
    <property type="molecule type" value="Genomic_DNA"/>
</dbReference>
<evidence type="ECO:0000259" key="2">
    <source>
        <dbReference type="PROSITE" id="PS50165"/>
    </source>
</evidence>
<dbReference type="InterPro" id="IPR038476">
    <property type="entry name" value="UvrC_RNase_H_dom_sf"/>
</dbReference>
<accession>A0A2H0BKY9</accession>
<dbReference type="PANTHER" id="PTHR30562:SF1">
    <property type="entry name" value="UVRABC SYSTEM PROTEIN C"/>
    <property type="match status" value="1"/>
</dbReference>
<dbReference type="SUPFAM" id="SSF82771">
    <property type="entry name" value="GIY-YIG endonuclease"/>
    <property type="match status" value="1"/>
</dbReference>
<dbReference type="InterPro" id="IPR001162">
    <property type="entry name" value="UvrC_RNase_H_dom"/>
</dbReference>